<accession>A0AAV4BA96</accession>
<organism evidence="1 2">
    <name type="scientific">Plakobranchus ocellatus</name>
    <dbReference type="NCBI Taxonomy" id="259542"/>
    <lineage>
        <taxon>Eukaryota</taxon>
        <taxon>Metazoa</taxon>
        <taxon>Spiralia</taxon>
        <taxon>Lophotrochozoa</taxon>
        <taxon>Mollusca</taxon>
        <taxon>Gastropoda</taxon>
        <taxon>Heterobranchia</taxon>
        <taxon>Euthyneura</taxon>
        <taxon>Panpulmonata</taxon>
        <taxon>Sacoglossa</taxon>
        <taxon>Placobranchoidea</taxon>
        <taxon>Plakobranchidae</taxon>
        <taxon>Plakobranchus</taxon>
    </lineage>
</organism>
<keyword evidence="2" id="KW-1185">Reference proteome</keyword>
<evidence type="ECO:0000313" key="1">
    <source>
        <dbReference type="EMBL" id="GFO16083.1"/>
    </source>
</evidence>
<dbReference type="EMBL" id="BLXT01004644">
    <property type="protein sequence ID" value="GFO16083.1"/>
    <property type="molecule type" value="Genomic_DNA"/>
</dbReference>
<proteinExistence type="predicted"/>
<sequence>MKSAEDLKRLIESCSTYPYSPEQPELFSNGAVINMLDQHKRNMAQTAKALASKMSLGQHHNTSTLRITIHRLNQNFCKLKKNTNRNWADLVKFLSSPFIIPQPTEVLGANQPASLVD</sequence>
<reference evidence="1 2" key="1">
    <citation type="journal article" date="2021" name="Elife">
        <title>Chloroplast acquisition without the gene transfer in kleptoplastic sea slugs, Plakobranchus ocellatus.</title>
        <authorList>
            <person name="Maeda T."/>
            <person name="Takahashi S."/>
            <person name="Yoshida T."/>
            <person name="Shimamura S."/>
            <person name="Takaki Y."/>
            <person name="Nagai Y."/>
            <person name="Toyoda A."/>
            <person name="Suzuki Y."/>
            <person name="Arimoto A."/>
            <person name="Ishii H."/>
            <person name="Satoh N."/>
            <person name="Nishiyama T."/>
            <person name="Hasebe M."/>
            <person name="Maruyama T."/>
            <person name="Minagawa J."/>
            <person name="Obokata J."/>
            <person name="Shigenobu S."/>
        </authorList>
    </citation>
    <scope>NUCLEOTIDE SEQUENCE [LARGE SCALE GENOMIC DNA]</scope>
</reference>
<comment type="caution">
    <text evidence="1">The sequence shown here is derived from an EMBL/GenBank/DDBJ whole genome shotgun (WGS) entry which is preliminary data.</text>
</comment>
<evidence type="ECO:0000313" key="2">
    <source>
        <dbReference type="Proteomes" id="UP000735302"/>
    </source>
</evidence>
<dbReference type="Proteomes" id="UP000735302">
    <property type="component" value="Unassembled WGS sequence"/>
</dbReference>
<name>A0AAV4BA96_9GAST</name>
<protein>
    <submittedName>
        <fullName evidence="1">Uncharacterized protein</fullName>
    </submittedName>
</protein>
<gene>
    <name evidence="1" type="ORF">PoB_004258800</name>
</gene>
<dbReference type="AlphaFoldDB" id="A0AAV4BA96"/>